<keyword evidence="3" id="KW-1185">Reference proteome</keyword>
<organism evidence="2 3">
    <name type="scientific">Staphylococcus hominis</name>
    <dbReference type="NCBI Taxonomy" id="1290"/>
    <lineage>
        <taxon>Bacteria</taxon>
        <taxon>Bacillati</taxon>
        <taxon>Bacillota</taxon>
        <taxon>Bacilli</taxon>
        <taxon>Bacillales</taxon>
        <taxon>Staphylococcaceae</taxon>
        <taxon>Staphylococcus</taxon>
    </lineage>
</organism>
<proteinExistence type="predicted"/>
<dbReference type="AlphaFoldDB" id="A0A8X8GP95"/>
<sequence length="154" mass="17783">MEFIQSTLFSNIIAVIALLVAIASFVYAYMSNRPSIEISDLYTDQLDNENEPIKFGFVLANVSPKTITVKEINLLDSSNKKLENIHVQAPEDDWKKYPNPFASPYSCSPFTENEIFIPNATIEFSYHLKEKPKVVEIVTDKRICYFSKKRRFNF</sequence>
<gene>
    <name evidence="2" type="ORF">J7T32_001575</name>
</gene>
<feature type="transmembrane region" description="Helical" evidence="1">
    <location>
        <begin position="12"/>
        <end position="30"/>
    </location>
</feature>
<evidence type="ECO:0000256" key="1">
    <source>
        <dbReference type="SAM" id="Phobius"/>
    </source>
</evidence>
<comment type="caution">
    <text evidence="2">The sequence shown here is derived from an EMBL/GenBank/DDBJ whole genome shotgun (WGS) entry which is preliminary data.</text>
</comment>
<keyword evidence="1" id="KW-1133">Transmembrane helix</keyword>
<keyword evidence="1" id="KW-0812">Transmembrane</keyword>
<evidence type="ECO:0000313" key="3">
    <source>
        <dbReference type="Proteomes" id="UP000665944"/>
    </source>
</evidence>
<dbReference type="EMBL" id="JAGHKT020000002">
    <property type="protein sequence ID" value="MCM5671457.1"/>
    <property type="molecule type" value="Genomic_DNA"/>
</dbReference>
<reference evidence="2 3" key="1">
    <citation type="submission" date="2022-06" db="EMBL/GenBank/DDBJ databases">
        <title>Staphylococcus hominis ShoR14 genome sequence.</title>
        <authorList>
            <person name="Yeo C.C."/>
            <person name="Chew C.H."/>
            <person name="Che Hamzah A.M."/>
            <person name="Al-Trad E.I."/>
        </authorList>
    </citation>
    <scope>NUCLEOTIDE SEQUENCE [LARGE SCALE GENOMIC DNA]</scope>
    <source>
        <strain evidence="2 3">ShoR14</strain>
    </source>
</reference>
<dbReference type="RefSeq" id="WP_209244297.1">
    <property type="nucleotide sequence ID" value="NZ_JAGHKT020000002.1"/>
</dbReference>
<keyword evidence="1" id="KW-0472">Membrane</keyword>
<protein>
    <submittedName>
        <fullName evidence="2">Uncharacterized protein</fullName>
    </submittedName>
</protein>
<name>A0A8X8GP95_STAHO</name>
<accession>A0A8X8GP95</accession>
<dbReference type="Proteomes" id="UP000665944">
    <property type="component" value="Unassembled WGS sequence"/>
</dbReference>
<evidence type="ECO:0000313" key="2">
    <source>
        <dbReference type="EMBL" id="MCM5671457.1"/>
    </source>
</evidence>